<evidence type="ECO:0000256" key="1">
    <source>
        <dbReference type="SAM" id="Coils"/>
    </source>
</evidence>
<evidence type="ECO:0000313" key="2">
    <source>
        <dbReference type="EMBL" id="TLE02796.1"/>
    </source>
</evidence>
<dbReference type="AlphaFoldDB" id="A0A4U8TRJ1"/>
<reference evidence="2 3" key="1">
    <citation type="journal article" date="2014" name="Genome Announc.">
        <title>Draft genome sequences of eight enterohepatic helicobacter species isolated from both laboratory and wild rodents.</title>
        <authorList>
            <person name="Sheh A."/>
            <person name="Shen Z."/>
            <person name="Fox J.G."/>
        </authorList>
    </citation>
    <scope>NUCLEOTIDE SEQUENCE [LARGE SCALE GENOMIC DNA]</scope>
    <source>
        <strain evidence="2 3">MIT 01-6451</strain>
    </source>
</reference>
<dbReference type="RefSeq" id="WP_034363880.1">
    <property type="nucleotide sequence ID" value="NZ_CAJUDB010000001.1"/>
</dbReference>
<accession>A0A4U8TRJ1</accession>
<evidence type="ECO:0008006" key="4">
    <source>
        <dbReference type="Google" id="ProtNLM"/>
    </source>
</evidence>
<proteinExistence type="predicted"/>
<keyword evidence="3" id="KW-1185">Reference proteome</keyword>
<sequence>MNRFKNGLRFLGLALILIVFTACVDETMLERELERIENVKHEMESALAEVSKETKGLLKSKLKSLDVLEKKLKFELKHLKTNSLGTLSDKESLRIVKDIRILLDKDEKLDENITKALVKEKKQKLDIAKEKSALYGAALREAISAREHRLTTEIAQKKTQKDEQTQKIRVALVQLQTQKLGIEKEKEYKKSLQTELERNRIENLKAQIEYMLAQKEAQIENIKGRR</sequence>
<evidence type="ECO:0000313" key="3">
    <source>
        <dbReference type="Proteomes" id="UP000029707"/>
    </source>
</evidence>
<comment type="caution">
    <text evidence="2">The sequence shown here is derived from an EMBL/GenBank/DDBJ whole genome shotgun (WGS) entry which is preliminary data.</text>
</comment>
<dbReference type="EMBL" id="JRMQ02000002">
    <property type="protein sequence ID" value="TLE02796.1"/>
    <property type="molecule type" value="Genomic_DNA"/>
</dbReference>
<dbReference type="Proteomes" id="UP000029707">
    <property type="component" value="Unassembled WGS sequence"/>
</dbReference>
<dbReference type="PROSITE" id="PS51257">
    <property type="entry name" value="PROKAR_LIPOPROTEIN"/>
    <property type="match status" value="1"/>
</dbReference>
<dbReference type="STRING" id="425400.LS65_10280"/>
<organism evidence="2 3">
    <name type="scientific">Helicobacter japonicus</name>
    <dbReference type="NCBI Taxonomy" id="425400"/>
    <lineage>
        <taxon>Bacteria</taxon>
        <taxon>Pseudomonadati</taxon>
        <taxon>Campylobacterota</taxon>
        <taxon>Epsilonproteobacteria</taxon>
        <taxon>Campylobacterales</taxon>
        <taxon>Helicobacteraceae</taxon>
        <taxon>Helicobacter</taxon>
    </lineage>
</organism>
<gene>
    <name evidence="2" type="ORF">LS65_002405</name>
</gene>
<feature type="coiled-coil region" evidence="1">
    <location>
        <begin position="182"/>
        <end position="221"/>
    </location>
</feature>
<protein>
    <recommendedName>
        <fullName evidence="4">Lipoprotein</fullName>
    </recommendedName>
</protein>
<name>A0A4U8TRJ1_9HELI</name>
<keyword evidence="1" id="KW-0175">Coiled coil</keyword>
<feature type="coiled-coil region" evidence="1">
    <location>
        <begin position="26"/>
        <end position="53"/>
    </location>
</feature>